<dbReference type="AlphaFoldDB" id="E9HPJ6"/>
<evidence type="ECO:0000313" key="2">
    <source>
        <dbReference type="EMBL" id="EFX66334.1"/>
    </source>
</evidence>
<proteinExistence type="predicted"/>
<evidence type="ECO:0000313" key="3">
    <source>
        <dbReference type="Proteomes" id="UP000000305"/>
    </source>
</evidence>
<dbReference type="Proteomes" id="UP000000305">
    <property type="component" value="Unassembled WGS sequence"/>
</dbReference>
<feature type="compositionally biased region" description="Low complexity" evidence="1">
    <location>
        <begin position="45"/>
        <end position="58"/>
    </location>
</feature>
<accession>E9HPJ6</accession>
<name>E9HPJ6_DAPPU</name>
<gene>
    <name evidence="2" type="ORF">DAPPUDRAFT_263344</name>
</gene>
<reference evidence="2 3" key="1">
    <citation type="journal article" date="2011" name="Science">
        <title>The ecoresponsive genome of Daphnia pulex.</title>
        <authorList>
            <person name="Colbourne J.K."/>
            <person name="Pfrender M.E."/>
            <person name="Gilbert D."/>
            <person name="Thomas W.K."/>
            <person name="Tucker A."/>
            <person name="Oakley T.H."/>
            <person name="Tokishita S."/>
            <person name="Aerts A."/>
            <person name="Arnold G.J."/>
            <person name="Basu M.K."/>
            <person name="Bauer D.J."/>
            <person name="Caceres C.E."/>
            <person name="Carmel L."/>
            <person name="Casola C."/>
            <person name="Choi J.H."/>
            <person name="Detter J.C."/>
            <person name="Dong Q."/>
            <person name="Dusheyko S."/>
            <person name="Eads B.D."/>
            <person name="Frohlich T."/>
            <person name="Geiler-Samerotte K.A."/>
            <person name="Gerlach D."/>
            <person name="Hatcher P."/>
            <person name="Jogdeo S."/>
            <person name="Krijgsveld J."/>
            <person name="Kriventseva E.V."/>
            <person name="Kultz D."/>
            <person name="Laforsch C."/>
            <person name="Lindquist E."/>
            <person name="Lopez J."/>
            <person name="Manak J.R."/>
            <person name="Muller J."/>
            <person name="Pangilinan J."/>
            <person name="Patwardhan R.P."/>
            <person name="Pitluck S."/>
            <person name="Pritham E.J."/>
            <person name="Rechtsteiner A."/>
            <person name="Rho M."/>
            <person name="Rogozin I.B."/>
            <person name="Sakarya O."/>
            <person name="Salamov A."/>
            <person name="Schaack S."/>
            <person name="Shapiro H."/>
            <person name="Shiga Y."/>
            <person name="Skalitzky C."/>
            <person name="Smith Z."/>
            <person name="Souvorov A."/>
            <person name="Sung W."/>
            <person name="Tang Z."/>
            <person name="Tsuchiya D."/>
            <person name="Tu H."/>
            <person name="Vos H."/>
            <person name="Wang M."/>
            <person name="Wolf Y.I."/>
            <person name="Yamagata H."/>
            <person name="Yamada T."/>
            <person name="Ye Y."/>
            <person name="Shaw J.R."/>
            <person name="Andrews J."/>
            <person name="Crease T.J."/>
            <person name="Tang H."/>
            <person name="Lucas S.M."/>
            <person name="Robertson H.M."/>
            <person name="Bork P."/>
            <person name="Koonin E.V."/>
            <person name="Zdobnov E.M."/>
            <person name="Grigoriev I.V."/>
            <person name="Lynch M."/>
            <person name="Boore J.L."/>
        </authorList>
    </citation>
    <scope>NUCLEOTIDE SEQUENCE [LARGE SCALE GENOMIC DNA]</scope>
</reference>
<feature type="region of interest" description="Disordered" evidence="1">
    <location>
        <begin position="97"/>
        <end position="118"/>
    </location>
</feature>
<dbReference type="OrthoDB" id="9976756at2759"/>
<keyword evidence="3" id="KW-1185">Reference proteome</keyword>
<sequence length="221" mass="23689">MSRENRRVAAISWSSTDSAGNGQDLPPAKPSRVPATYVGIGGSAGKSAPSASSEQSLSGPTTEVLAQLIRDNETRADAGHYTSPASAFNRFTVEFSYTSSSNSNPASPQHKCKKKGRKNQPVYVNIMMADATPPSAEIAAAAVATNPAPYKDKPNEPSCEHMEQERRMLDRERRLSVAASSSDRSDTDSMDGANAYKKDRSTPLQGNQLDDQSVVVKNLEP</sequence>
<feature type="region of interest" description="Disordered" evidence="1">
    <location>
        <begin position="1"/>
        <end position="62"/>
    </location>
</feature>
<dbReference type="EMBL" id="GL732708">
    <property type="protein sequence ID" value="EFX66334.1"/>
    <property type="molecule type" value="Genomic_DNA"/>
</dbReference>
<feature type="compositionally biased region" description="Polar residues" evidence="1">
    <location>
        <begin position="202"/>
        <end position="211"/>
    </location>
</feature>
<dbReference type="HOGENOM" id="CLU_055889_1_0_1"/>
<feature type="compositionally biased region" description="Low complexity" evidence="1">
    <location>
        <begin position="99"/>
        <end position="108"/>
    </location>
</feature>
<organism evidence="2 3">
    <name type="scientific">Daphnia pulex</name>
    <name type="common">Water flea</name>
    <dbReference type="NCBI Taxonomy" id="6669"/>
    <lineage>
        <taxon>Eukaryota</taxon>
        <taxon>Metazoa</taxon>
        <taxon>Ecdysozoa</taxon>
        <taxon>Arthropoda</taxon>
        <taxon>Crustacea</taxon>
        <taxon>Branchiopoda</taxon>
        <taxon>Diplostraca</taxon>
        <taxon>Cladocera</taxon>
        <taxon>Anomopoda</taxon>
        <taxon>Daphniidae</taxon>
        <taxon>Daphnia</taxon>
    </lineage>
</organism>
<dbReference type="PhylomeDB" id="E9HPJ6"/>
<dbReference type="InParanoid" id="E9HPJ6"/>
<feature type="compositionally biased region" description="Basic and acidic residues" evidence="1">
    <location>
        <begin position="150"/>
        <end position="175"/>
    </location>
</feature>
<feature type="region of interest" description="Disordered" evidence="1">
    <location>
        <begin position="147"/>
        <end position="221"/>
    </location>
</feature>
<feature type="compositionally biased region" description="Polar residues" evidence="1">
    <location>
        <begin position="12"/>
        <end position="21"/>
    </location>
</feature>
<protein>
    <submittedName>
        <fullName evidence="2">Uncharacterized protein</fullName>
    </submittedName>
</protein>
<dbReference type="KEGG" id="dpx:DAPPUDRAFT_263344"/>
<evidence type="ECO:0000256" key="1">
    <source>
        <dbReference type="SAM" id="MobiDB-lite"/>
    </source>
</evidence>